<evidence type="ECO:0000256" key="4">
    <source>
        <dbReference type="ARBA" id="ARBA00023274"/>
    </source>
</evidence>
<protein>
    <recommendedName>
        <fullName evidence="5 6">Large ribosomal subunit protein uL10</fullName>
    </recommendedName>
</protein>
<evidence type="ECO:0000256" key="1">
    <source>
        <dbReference type="ARBA" id="ARBA00002633"/>
    </source>
</evidence>
<sequence length="177" mass="19134">MGLSLEQKKAMVQEVAAVAEQALTAVSAEYRGLTAVEMDRLRAQARERGVYLRVVKNTLARRAVAGTEFECMIEGFQGPLLLAFSQDDPGAAARLVRDFSKECPALTARNVAFGGQLYSAEHLDRLASLPTREEALSKLMATMRAPVQKLTTTVNEVPGKLVRTLAAVREAKEGSAA</sequence>
<proteinExistence type="inferred from homology"/>
<dbReference type="InterPro" id="IPR022973">
    <property type="entry name" value="Ribosomal_uL10_bac"/>
</dbReference>
<dbReference type="SUPFAM" id="SSF160369">
    <property type="entry name" value="Ribosomal protein L10-like"/>
    <property type="match status" value="1"/>
</dbReference>
<evidence type="ECO:0000313" key="7">
    <source>
        <dbReference type="EMBL" id="MBK1725676.1"/>
    </source>
</evidence>
<comment type="similarity">
    <text evidence="2 6">Belongs to the universal ribosomal protein uL10 family.</text>
</comment>
<dbReference type="InterPro" id="IPR002363">
    <property type="entry name" value="Ribosomal_uL10_CS_bac"/>
</dbReference>
<keyword evidence="6" id="KW-0694">RNA-binding</keyword>
<dbReference type="EMBL" id="NRSH01000006">
    <property type="protein sequence ID" value="MBK1725676.1"/>
    <property type="molecule type" value="Genomic_DNA"/>
</dbReference>
<evidence type="ECO:0000313" key="8">
    <source>
        <dbReference type="Proteomes" id="UP000738126"/>
    </source>
</evidence>
<evidence type="ECO:0000256" key="5">
    <source>
        <dbReference type="ARBA" id="ARBA00035202"/>
    </source>
</evidence>
<dbReference type="Gene3D" id="6.10.250.2350">
    <property type="match status" value="1"/>
</dbReference>
<organism evidence="7 8">
    <name type="scientific">Halorhodospira neutriphila</name>
    <dbReference type="NCBI Taxonomy" id="168379"/>
    <lineage>
        <taxon>Bacteria</taxon>
        <taxon>Pseudomonadati</taxon>
        <taxon>Pseudomonadota</taxon>
        <taxon>Gammaproteobacteria</taxon>
        <taxon>Chromatiales</taxon>
        <taxon>Ectothiorhodospiraceae</taxon>
        <taxon>Halorhodospira</taxon>
    </lineage>
</organism>
<keyword evidence="3 6" id="KW-0689">Ribosomal protein</keyword>
<comment type="function">
    <text evidence="1 6">Forms part of the ribosomal stalk, playing a central role in the interaction of the ribosome with GTP-bound translation factors.</text>
</comment>
<dbReference type="InterPro" id="IPR043141">
    <property type="entry name" value="Ribosomal_uL10-like_sf"/>
</dbReference>
<dbReference type="NCBIfam" id="NF000955">
    <property type="entry name" value="PRK00099.1-1"/>
    <property type="match status" value="1"/>
</dbReference>
<dbReference type="Pfam" id="PF00466">
    <property type="entry name" value="Ribosomal_L10"/>
    <property type="match status" value="1"/>
</dbReference>
<dbReference type="PROSITE" id="PS01109">
    <property type="entry name" value="RIBOSOMAL_L10"/>
    <property type="match status" value="1"/>
</dbReference>
<reference evidence="7 8" key="1">
    <citation type="journal article" date="2020" name="Microorganisms">
        <title>Osmotic Adaptation and Compatible Solute Biosynthesis of Phototrophic Bacteria as Revealed from Genome Analyses.</title>
        <authorList>
            <person name="Imhoff J.F."/>
            <person name="Rahn T."/>
            <person name="Kunzel S."/>
            <person name="Keller A."/>
            <person name="Neulinger S.C."/>
        </authorList>
    </citation>
    <scope>NUCLEOTIDE SEQUENCE [LARGE SCALE GENOMIC DNA]</scope>
    <source>
        <strain evidence="7 8">DSM 15116</strain>
    </source>
</reference>
<dbReference type="InterPro" id="IPR001790">
    <property type="entry name" value="Ribosomal_uL10"/>
</dbReference>
<dbReference type="InterPro" id="IPR047865">
    <property type="entry name" value="Ribosomal_uL10_bac_type"/>
</dbReference>
<name>A0ABS1E1K9_9GAMM</name>
<dbReference type="PANTHER" id="PTHR11560">
    <property type="entry name" value="39S RIBOSOMAL PROTEIN L10, MITOCHONDRIAL"/>
    <property type="match status" value="1"/>
</dbReference>
<dbReference type="RefSeq" id="WP_200256071.1">
    <property type="nucleotide sequence ID" value="NZ_NRSH01000006.1"/>
</dbReference>
<dbReference type="CDD" id="cd05797">
    <property type="entry name" value="Ribosomal_L10"/>
    <property type="match status" value="1"/>
</dbReference>
<keyword evidence="8" id="KW-1185">Reference proteome</keyword>
<evidence type="ECO:0000256" key="2">
    <source>
        <dbReference type="ARBA" id="ARBA00008889"/>
    </source>
</evidence>
<keyword evidence="6" id="KW-0699">rRNA-binding</keyword>
<dbReference type="Gene3D" id="3.30.70.1730">
    <property type="match status" value="1"/>
</dbReference>
<dbReference type="HAMAP" id="MF_00362">
    <property type="entry name" value="Ribosomal_uL10"/>
    <property type="match status" value="1"/>
</dbReference>
<evidence type="ECO:0000256" key="3">
    <source>
        <dbReference type="ARBA" id="ARBA00022980"/>
    </source>
</evidence>
<keyword evidence="4 6" id="KW-0687">Ribonucleoprotein</keyword>
<gene>
    <name evidence="6" type="primary">rplJ</name>
    <name evidence="7" type="ORF">CKO13_01250</name>
</gene>
<comment type="caution">
    <text evidence="7">The sequence shown here is derived from an EMBL/GenBank/DDBJ whole genome shotgun (WGS) entry which is preliminary data.</text>
</comment>
<evidence type="ECO:0000256" key="6">
    <source>
        <dbReference type="HAMAP-Rule" id="MF_00362"/>
    </source>
</evidence>
<dbReference type="Proteomes" id="UP000738126">
    <property type="component" value="Unassembled WGS sequence"/>
</dbReference>
<comment type="subunit">
    <text evidence="6">Part of the ribosomal stalk of the 50S ribosomal subunit. The N-terminus interacts with L11 and the large rRNA to form the base of the stalk. The C-terminus forms an elongated spine to which L12 dimers bind in a sequential fashion forming a multimeric L10(L12)X complex.</text>
</comment>
<dbReference type="GO" id="GO:0005840">
    <property type="term" value="C:ribosome"/>
    <property type="evidence" value="ECO:0007669"/>
    <property type="project" value="UniProtKB-KW"/>
</dbReference>
<accession>A0ABS1E1K9</accession>